<evidence type="ECO:0000259" key="7">
    <source>
        <dbReference type="Pfam" id="PF00884"/>
    </source>
</evidence>
<dbReference type="Gene3D" id="3.40.720.10">
    <property type="entry name" value="Alkaline Phosphatase, subunit A"/>
    <property type="match status" value="1"/>
</dbReference>
<evidence type="ECO:0000256" key="5">
    <source>
        <dbReference type="ARBA" id="ARBA00022801"/>
    </source>
</evidence>
<keyword evidence="3" id="KW-0479">Metal-binding</keyword>
<dbReference type="PANTHER" id="PTHR42693">
    <property type="entry name" value="ARYLSULFATASE FAMILY MEMBER"/>
    <property type="match status" value="1"/>
</dbReference>
<dbReference type="SUPFAM" id="SSF53649">
    <property type="entry name" value="Alkaline phosphatase-like"/>
    <property type="match status" value="1"/>
</dbReference>
<organism evidence="8">
    <name type="scientific">marine metagenome</name>
    <dbReference type="NCBI Taxonomy" id="408172"/>
    <lineage>
        <taxon>unclassified sequences</taxon>
        <taxon>metagenomes</taxon>
        <taxon>ecological metagenomes</taxon>
    </lineage>
</organism>
<feature type="non-terminal residue" evidence="8">
    <location>
        <position position="294"/>
    </location>
</feature>
<keyword evidence="6" id="KW-0106">Calcium</keyword>
<comment type="similarity">
    <text evidence="2">Belongs to the sulfatase family.</text>
</comment>
<dbReference type="GO" id="GO:0004065">
    <property type="term" value="F:arylsulfatase activity"/>
    <property type="evidence" value="ECO:0007669"/>
    <property type="project" value="TreeGrafter"/>
</dbReference>
<evidence type="ECO:0000313" key="8">
    <source>
        <dbReference type="EMBL" id="SVC23477.1"/>
    </source>
</evidence>
<dbReference type="EMBL" id="UINC01080493">
    <property type="protein sequence ID" value="SVC23477.1"/>
    <property type="molecule type" value="Genomic_DNA"/>
</dbReference>
<dbReference type="InterPro" id="IPR000917">
    <property type="entry name" value="Sulfatase_N"/>
</dbReference>
<dbReference type="InterPro" id="IPR017850">
    <property type="entry name" value="Alkaline_phosphatase_core_sf"/>
</dbReference>
<protein>
    <recommendedName>
        <fullName evidence="7">Sulfatase N-terminal domain-containing protein</fullName>
    </recommendedName>
</protein>
<dbReference type="GO" id="GO:0046872">
    <property type="term" value="F:metal ion binding"/>
    <property type="evidence" value="ECO:0007669"/>
    <property type="project" value="UniProtKB-KW"/>
</dbReference>
<name>A0A382KKL2_9ZZZZ</name>
<dbReference type="AlphaFoldDB" id="A0A382KKL2"/>
<accession>A0A382KKL2</accession>
<evidence type="ECO:0000256" key="4">
    <source>
        <dbReference type="ARBA" id="ARBA00022729"/>
    </source>
</evidence>
<evidence type="ECO:0000256" key="3">
    <source>
        <dbReference type="ARBA" id="ARBA00022723"/>
    </source>
</evidence>
<keyword evidence="5" id="KW-0378">Hydrolase</keyword>
<proteinExistence type="inferred from homology"/>
<dbReference type="Pfam" id="PF00884">
    <property type="entry name" value="Sulfatase"/>
    <property type="match status" value="1"/>
</dbReference>
<reference evidence="8" key="1">
    <citation type="submission" date="2018-05" db="EMBL/GenBank/DDBJ databases">
        <authorList>
            <person name="Lanie J.A."/>
            <person name="Ng W.-L."/>
            <person name="Kazmierczak K.M."/>
            <person name="Andrzejewski T.M."/>
            <person name="Davidsen T.M."/>
            <person name="Wayne K.J."/>
            <person name="Tettelin H."/>
            <person name="Glass J.I."/>
            <person name="Rusch D."/>
            <person name="Podicherti R."/>
            <person name="Tsui H.-C.T."/>
            <person name="Winkler M.E."/>
        </authorList>
    </citation>
    <scope>NUCLEOTIDE SEQUENCE</scope>
</reference>
<sequence>MMNHMRNESTSCLKRISLCRSVFFFGFFLLSAAFAARAESTPPNVVLILSDDQHWRDYGFMGHEHLQTPVLDRLASESLVFSRGYVPTSLCCPSLASLITGRHPHEHLIVGNDPPETQGISRRSPEGQKLFKAGREEMTKRFSKWPTLPKLLGEHGYRSLQTGKWWQGHFSQGGFDEGMTKGSRHGDQGLAIGRKTMQPVFDFIDRCSDAEQPFFVWYAPMLPHSPHDPEKSFVEHYESKADSIHIAKYWGNVERFDTTVGNLIDHLDTKGLSENTLVLYVCDNGWITNPENGK</sequence>
<gene>
    <name evidence="8" type="ORF">METZ01_LOCUS276331</name>
</gene>
<dbReference type="InterPro" id="IPR050738">
    <property type="entry name" value="Sulfatase"/>
</dbReference>
<comment type="cofactor">
    <cofactor evidence="1">
        <name>Ca(2+)</name>
        <dbReference type="ChEBI" id="CHEBI:29108"/>
    </cofactor>
</comment>
<evidence type="ECO:0000256" key="1">
    <source>
        <dbReference type="ARBA" id="ARBA00001913"/>
    </source>
</evidence>
<feature type="domain" description="Sulfatase N-terminal" evidence="7">
    <location>
        <begin position="43"/>
        <end position="288"/>
    </location>
</feature>
<evidence type="ECO:0000256" key="2">
    <source>
        <dbReference type="ARBA" id="ARBA00008779"/>
    </source>
</evidence>
<keyword evidence="4" id="KW-0732">Signal</keyword>
<dbReference type="PANTHER" id="PTHR42693:SF42">
    <property type="entry name" value="ARYLSULFATASE G"/>
    <property type="match status" value="1"/>
</dbReference>
<evidence type="ECO:0000256" key="6">
    <source>
        <dbReference type="ARBA" id="ARBA00022837"/>
    </source>
</evidence>